<dbReference type="Gene3D" id="6.10.280.50">
    <property type="match status" value="1"/>
</dbReference>
<dbReference type="InterPro" id="IPR007420">
    <property type="entry name" value="DUF465"/>
</dbReference>
<dbReference type="InterPro" id="IPR038444">
    <property type="entry name" value="DUF465_sf"/>
</dbReference>
<dbReference type="RefSeq" id="WP_133342892.1">
    <property type="nucleotide sequence ID" value="NZ_SMZO01000021.1"/>
</dbReference>
<sequence>MSHVPHELSEEFPLNTADLQELRQGNAHAARLMDEYHEVNRTLHRVETNIEPMSDQEALRLRKTRITLKDELARILREHAAAH</sequence>
<dbReference type="AlphaFoldDB" id="A0A4R6AY65"/>
<keyword evidence="2" id="KW-1185">Reference proteome</keyword>
<gene>
    <name evidence="1" type="ORF">E2L05_10630</name>
</gene>
<dbReference type="Proteomes" id="UP000294562">
    <property type="component" value="Unassembled WGS sequence"/>
</dbReference>
<proteinExistence type="predicted"/>
<accession>A0A4R6AY65</accession>
<comment type="caution">
    <text evidence="1">The sequence shown here is derived from an EMBL/GenBank/DDBJ whole genome shotgun (WGS) entry which is preliminary data.</text>
</comment>
<dbReference type="OrthoDB" id="1263265at2"/>
<evidence type="ECO:0000313" key="2">
    <source>
        <dbReference type="Proteomes" id="UP000294562"/>
    </source>
</evidence>
<dbReference type="EMBL" id="SMZO01000021">
    <property type="protein sequence ID" value="TDL87788.1"/>
    <property type="molecule type" value="Genomic_DNA"/>
</dbReference>
<dbReference type="Pfam" id="PF04325">
    <property type="entry name" value="DUF465"/>
    <property type="match status" value="1"/>
</dbReference>
<reference evidence="1 2" key="1">
    <citation type="submission" date="2019-03" db="EMBL/GenBank/DDBJ databases">
        <title>Rhodobacteraceae bacterium SM1902, a new member of the family Rhodobacteraceae isolated from Yantai.</title>
        <authorList>
            <person name="Sun Y."/>
        </authorList>
    </citation>
    <scope>NUCLEOTIDE SEQUENCE [LARGE SCALE GENOMIC DNA]</scope>
    <source>
        <strain evidence="1 2">SM1902</strain>
    </source>
</reference>
<organism evidence="1 2">
    <name type="scientific">Meridianimarinicoccus aquatilis</name>
    <dbReference type="NCBI Taxonomy" id="2552766"/>
    <lineage>
        <taxon>Bacteria</taxon>
        <taxon>Pseudomonadati</taxon>
        <taxon>Pseudomonadota</taxon>
        <taxon>Alphaproteobacteria</taxon>
        <taxon>Rhodobacterales</taxon>
        <taxon>Paracoccaceae</taxon>
        <taxon>Meridianimarinicoccus</taxon>
    </lineage>
</organism>
<name>A0A4R6AY65_9RHOB</name>
<protein>
    <submittedName>
        <fullName evidence="1">DUF465 domain-containing protein</fullName>
    </submittedName>
</protein>
<evidence type="ECO:0000313" key="1">
    <source>
        <dbReference type="EMBL" id="TDL87788.1"/>
    </source>
</evidence>